<dbReference type="AlphaFoldDB" id="V8P5G2"/>
<feature type="non-terminal residue" evidence="2">
    <location>
        <position position="1"/>
    </location>
</feature>
<feature type="compositionally biased region" description="Basic and acidic residues" evidence="1">
    <location>
        <begin position="230"/>
        <end position="286"/>
    </location>
</feature>
<keyword evidence="3" id="KW-1185">Reference proteome</keyword>
<organism evidence="2 3">
    <name type="scientific">Ophiophagus hannah</name>
    <name type="common">King cobra</name>
    <name type="synonym">Naja hannah</name>
    <dbReference type="NCBI Taxonomy" id="8665"/>
    <lineage>
        <taxon>Eukaryota</taxon>
        <taxon>Metazoa</taxon>
        <taxon>Chordata</taxon>
        <taxon>Craniata</taxon>
        <taxon>Vertebrata</taxon>
        <taxon>Euteleostomi</taxon>
        <taxon>Lepidosauria</taxon>
        <taxon>Squamata</taxon>
        <taxon>Bifurcata</taxon>
        <taxon>Unidentata</taxon>
        <taxon>Episquamata</taxon>
        <taxon>Toxicofera</taxon>
        <taxon>Serpentes</taxon>
        <taxon>Colubroidea</taxon>
        <taxon>Elapidae</taxon>
        <taxon>Elapinae</taxon>
        <taxon>Ophiophagus</taxon>
    </lineage>
</organism>
<reference evidence="2 3" key="1">
    <citation type="journal article" date="2013" name="Proc. Natl. Acad. Sci. U.S.A.">
        <title>The king cobra genome reveals dynamic gene evolution and adaptation in the snake venom system.</title>
        <authorList>
            <person name="Vonk F.J."/>
            <person name="Casewell N.R."/>
            <person name="Henkel C.V."/>
            <person name="Heimberg A.M."/>
            <person name="Jansen H.J."/>
            <person name="McCleary R.J."/>
            <person name="Kerkkamp H.M."/>
            <person name="Vos R.A."/>
            <person name="Guerreiro I."/>
            <person name="Calvete J.J."/>
            <person name="Wuster W."/>
            <person name="Woods A.E."/>
            <person name="Logan J.M."/>
            <person name="Harrison R.A."/>
            <person name="Castoe T.A."/>
            <person name="de Koning A.P."/>
            <person name="Pollock D.D."/>
            <person name="Yandell M."/>
            <person name="Calderon D."/>
            <person name="Renjifo C."/>
            <person name="Currier R.B."/>
            <person name="Salgado D."/>
            <person name="Pla D."/>
            <person name="Sanz L."/>
            <person name="Hyder A.S."/>
            <person name="Ribeiro J.M."/>
            <person name="Arntzen J.W."/>
            <person name="van den Thillart G.E."/>
            <person name="Boetzer M."/>
            <person name="Pirovano W."/>
            <person name="Dirks R.P."/>
            <person name="Spaink H.P."/>
            <person name="Duboule D."/>
            <person name="McGlinn E."/>
            <person name="Kini R.M."/>
            <person name="Richardson M.K."/>
        </authorList>
    </citation>
    <scope>NUCLEOTIDE SEQUENCE</scope>
    <source>
        <tissue evidence="2">Blood</tissue>
    </source>
</reference>
<protein>
    <submittedName>
        <fullName evidence="2">Uncharacterized protein</fullName>
    </submittedName>
</protein>
<comment type="caution">
    <text evidence="2">The sequence shown here is derived from an EMBL/GenBank/DDBJ whole genome shotgun (WGS) entry which is preliminary data.</text>
</comment>
<dbReference type="Proteomes" id="UP000018936">
    <property type="component" value="Unassembled WGS sequence"/>
</dbReference>
<name>V8P5G2_OPHHA</name>
<evidence type="ECO:0000256" key="1">
    <source>
        <dbReference type="SAM" id="MobiDB-lite"/>
    </source>
</evidence>
<sequence length="286" mass="33069">MILLALLPTVKRQFLCHTSAGSADGHVNLKSDWRFGVCVCVKCAPEQRIKNTQNPHTNFELQICESEEEKKISFPLPPLCLKKKKREGKKIRASLYYQQERQRGEREREREGERRRDRKEGRQREEEKVGEGGRGRGREGERERDRRRGREKERRGLINYLLCRGKIGSFLALWAISTYEGVPWFLSNLKSDLNAEQRFFLPLPLLSLSLLSLSSLLFSALSLPLPPSLSDERKKRLDGQRYPKGKGEGGRKKRERLAGREGRVEGKERKGKERGREGEEGQGRKE</sequence>
<accession>V8P5G2</accession>
<feature type="region of interest" description="Disordered" evidence="1">
    <location>
        <begin position="102"/>
        <end position="150"/>
    </location>
</feature>
<dbReference type="EMBL" id="AZIM01000742">
    <property type="protein sequence ID" value="ETE69550.1"/>
    <property type="molecule type" value="Genomic_DNA"/>
</dbReference>
<proteinExistence type="predicted"/>
<feature type="region of interest" description="Disordered" evidence="1">
    <location>
        <begin position="229"/>
        <end position="286"/>
    </location>
</feature>
<gene>
    <name evidence="2" type="ORF">L345_04656</name>
</gene>
<evidence type="ECO:0000313" key="3">
    <source>
        <dbReference type="Proteomes" id="UP000018936"/>
    </source>
</evidence>
<evidence type="ECO:0000313" key="2">
    <source>
        <dbReference type="EMBL" id="ETE69550.1"/>
    </source>
</evidence>